<proteinExistence type="predicted"/>
<sequence length="146" mass="17293">MASMHIDYPNYTIKFDFIIEKLLILTKKRYNETNLINNYLCELNDLDYRYVTISNNDVIQLLIKQLCTIIIPAETTLVQNHCKLLTNLIQNNVKFEEETFTFSKRWIIKVFKFASPLVHNNVILSLKSILMNEQFDDMNHVSINIF</sequence>
<reference evidence="1 2" key="1">
    <citation type="submission" date="2015-07" db="EMBL/GenBank/DDBJ databases">
        <title>The genome of Habropoda laboriosa.</title>
        <authorList>
            <person name="Pan H."/>
            <person name="Kapheim K."/>
        </authorList>
    </citation>
    <scope>NUCLEOTIDE SEQUENCE [LARGE SCALE GENOMIC DNA]</scope>
    <source>
        <strain evidence="1">0110345459</strain>
    </source>
</reference>
<dbReference type="Proteomes" id="UP000053825">
    <property type="component" value="Unassembled WGS sequence"/>
</dbReference>
<dbReference type="EMBL" id="KQ414668">
    <property type="protein sequence ID" value="KOC64575.1"/>
    <property type="molecule type" value="Genomic_DNA"/>
</dbReference>
<evidence type="ECO:0000313" key="1">
    <source>
        <dbReference type="EMBL" id="KOC64575.1"/>
    </source>
</evidence>
<evidence type="ECO:0000313" key="2">
    <source>
        <dbReference type="Proteomes" id="UP000053825"/>
    </source>
</evidence>
<name>A0A0L7R141_9HYME</name>
<protein>
    <submittedName>
        <fullName evidence="1">Uncharacterized protein</fullName>
    </submittedName>
</protein>
<dbReference type="STRING" id="597456.A0A0L7R141"/>
<organism evidence="1 2">
    <name type="scientific">Habropoda laboriosa</name>
    <dbReference type="NCBI Taxonomy" id="597456"/>
    <lineage>
        <taxon>Eukaryota</taxon>
        <taxon>Metazoa</taxon>
        <taxon>Ecdysozoa</taxon>
        <taxon>Arthropoda</taxon>
        <taxon>Hexapoda</taxon>
        <taxon>Insecta</taxon>
        <taxon>Pterygota</taxon>
        <taxon>Neoptera</taxon>
        <taxon>Endopterygota</taxon>
        <taxon>Hymenoptera</taxon>
        <taxon>Apocrita</taxon>
        <taxon>Aculeata</taxon>
        <taxon>Apoidea</taxon>
        <taxon>Anthophila</taxon>
        <taxon>Apidae</taxon>
        <taxon>Habropoda</taxon>
    </lineage>
</organism>
<keyword evidence="2" id="KW-1185">Reference proteome</keyword>
<accession>A0A0L7R141</accession>
<dbReference type="OrthoDB" id="66533at2759"/>
<gene>
    <name evidence="1" type="ORF">WH47_12039</name>
</gene>
<dbReference type="AlphaFoldDB" id="A0A0L7R141"/>